<feature type="transmembrane region" description="Helical" evidence="1">
    <location>
        <begin position="7"/>
        <end position="27"/>
    </location>
</feature>
<sequence length="127" mass="13106">MKSILKYCLGSAISALVGLTCAMLTGGLWWPPVAGLTLIGIGLVTAVCFAILARFRFHWPASIVASGIGAMVASYFAGATAEILPPGSAEWIVKGGLYGAGFGLPVTILLAPLGLVENRRVDRDATS</sequence>
<dbReference type="EMBL" id="VWOX01000019">
    <property type="protein sequence ID" value="KAA5539488.1"/>
    <property type="molecule type" value="Genomic_DNA"/>
</dbReference>
<feature type="transmembrane region" description="Helical" evidence="1">
    <location>
        <begin position="97"/>
        <end position="116"/>
    </location>
</feature>
<feature type="transmembrane region" description="Helical" evidence="1">
    <location>
        <begin position="33"/>
        <end position="52"/>
    </location>
</feature>
<keyword evidence="1" id="KW-1133">Transmembrane helix</keyword>
<keyword evidence="3" id="KW-1185">Reference proteome</keyword>
<dbReference type="Proteomes" id="UP000324479">
    <property type="component" value="Unassembled WGS sequence"/>
</dbReference>
<organism evidence="2 3">
    <name type="scientific">Roseiconus nitratireducens</name>
    <dbReference type="NCBI Taxonomy" id="2605748"/>
    <lineage>
        <taxon>Bacteria</taxon>
        <taxon>Pseudomonadati</taxon>
        <taxon>Planctomycetota</taxon>
        <taxon>Planctomycetia</taxon>
        <taxon>Pirellulales</taxon>
        <taxon>Pirellulaceae</taxon>
        <taxon>Roseiconus</taxon>
    </lineage>
</organism>
<name>A0A5M6CW78_9BACT</name>
<gene>
    <name evidence="2" type="ORF">FYK55_24460</name>
</gene>
<dbReference type="RefSeq" id="WP_161604731.1">
    <property type="nucleotide sequence ID" value="NZ_VWOX01000019.1"/>
</dbReference>
<evidence type="ECO:0000256" key="1">
    <source>
        <dbReference type="SAM" id="Phobius"/>
    </source>
</evidence>
<keyword evidence="1" id="KW-0472">Membrane</keyword>
<comment type="caution">
    <text evidence="2">The sequence shown here is derived from an EMBL/GenBank/DDBJ whole genome shotgun (WGS) entry which is preliminary data.</text>
</comment>
<evidence type="ECO:0000313" key="2">
    <source>
        <dbReference type="EMBL" id="KAA5539488.1"/>
    </source>
</evidence>
<evidence type="ECO:0000313" key="3">
    <source>
        <dbReference type="Proteomes" id="UP000324479"/>
    </source>
</evidence>
<accession>A0A5M6CW78</accession>
<protein>
    <submittedName>
        <fullName evidence="2">Uncharacterized protein</fullName>
    </submittedName>
</protein>
<reference evidence="2 3" key="1">
    <citation type="submission" date="2019-08" db="EMBL/GenBank/DDBJ databases">
        <authorList>
            <person name="Dhanesh K."/>
            <person name="Kumar G."/>
            <person name="Sasikala C."/>
            <person name="Venkata Ramana C."/>
        </authorList>
    </citation>
    <scope>NUCLEOTIDE SEQUENCE [LARGE SCALE GENOMIC DNA]</scope>
    <source>
        <strain evidence="2 3">JC645</strain>
    </source>
</reference>
<dbReference type="AlphaFoldDB" id="A0A5M6CW78"/>
<proteinExistence type="predicted"/>
<keyword evidence="1" id="KW-0812">Transmembrane</keyword>
<feature type="transmembrane region" description="Helical" evidence="1">
    <location>
        <begin position="59"/>
        <end position="77"/>
    </location>
</feature>